<dbReference type="GO" id="GO:0005794">
    <property type="term" value="C:Golgi apparatus"/>
    <property type="evidence" value="ECO:0007669"/>
    <property type="project" value="TreeGrafter"/>
</dbReference>
<dbReference type="OrthoDB" id="330545at2759"/>
<dbReference type="Pfam" id="PF24681">
    <property type="entry name" value="Kelch_KLHDC2_KLHL20_DRC7"/>
    <property type="match status" value="2"/>
</dbReference>
<protein>
    <submittedName>
        <fullName evidence="5">Leucine zipper-like transcriptional regulator</fullName>
    </submittedName>
</protein>
<accession>A0A2C6L3J2</accession>
<dbReference type="SUPFAM" id="SSF117281">
    <property type="entry name" value="Kelch motif"/>
    <property type="match status" value="2"/>
</dbReference>
<sequence length="511" mass="56434">MYVFGGTTPGCWLQDTHAFDFEKGTWQELQTGGEAKPSARSGFVCAVCKTDGVFYVFGGVNHDGVRKDMYELNLHTLEWRETIQQGSVPCGREGSSWTQHQDKIYMFGGHDGVSCLRDFCFTIPTRCWTSVAVQSCPTSLPSGSSSSLTFYSVESTGSGPQQSEMGSSASGQDFFSASIEGDHCSAHRSVVGTPRTGGTEKQRRTAAGRRKKAQSSLLGDTAMRSVTSAAAEAPPPRYYHAAVAHRNCIYFFGGLGRQGEAEALDDFYVFNLDTNQWHAVENNDTPSGRGRMVAQVYKNTLYILGGNNGKKVLDGFYEFSVERTPVPPSKLEADLGGLLGPSGGDVTFVVDGGKLLYGSKGVLIARNDYFRAMFARGLKETEMVERGLPIKIEGVQFEIMAALLQYLHTDVVCESLSWQEVLQLMITAERFCADRLKWLCAENLRQMLTPGNVATVLSVADTHRMRNLKLTCFEFILEHEEQMKESELSVLTGHPSVLLELYMRSRSEKFQ</sequence>
<dbReference type="SMART" id="SM00225">
    <property type="entry name" value="BTB"/>
    <property type="match status" value="1"/>
</dbReference>
<reference evidence="5 6" key="1">
    <citation type="journal article" date="2017" name="Int. J. Parasitol.">
        <title>The genome of the protozoan parasite Cystoisospora suis and a reverse vaccinology approach to identify vaccine candidates.</title>
        <authorList>
            <person name="Palmieri N."/>
            <person name="Shrestha A."/>
            <person name="Ruttkowski B."/>
            <person name="Beck T."/>
            <person name="Vogl C."/>
            <person name="Tomley F."/>
            <person name="Blake D.P."/>
            <person name="Joachim A."/>
        </authorList>
    </citation>
    <scope>NUCLEOTIDE SEQUENCE [LARGE SCALE GENOMIC DNA]</scope>
    <source>
        <strain evidence="5 6">Wien I</strain>
    </source>
</reference>
<feature type="region of interest" description="Disordered" evidence="3">
    <location>
        <begin position="187"/>
        <end position="218"/>
    </location>
</feature>
<evidence type="ECO:0000256" key="3">
    <source>
        <dbReference type="SAM" id="MobiDB-lite"/>
    </source>
</evidence>
<dbReference type="AlphaFoldDB" id="A0A2C6L3J2"/>
<dbReference type="Proteomes" id="UP000221165">
    <property type="component" value="Unassembled WGS sequence"/>
</dbReference>
<dbReference type="Gene3D" id="2.120.10.80">
    <property type="entry name" value="Kelch-type beta propeller"/>
    <property type="match status" value="2"/>
</dbReference>
<name>A0A2C6L3J2_9APIC</name>
<proteinExistence type="predicted"/>
<keyword evidence="6" id="KW-1185">Reference proteome</keyword>
<gene>
    <name evidence="5" type="ORF">CSUI_003789</name>
</gene>
<dbReference type="SUPFAM" id="SSF54695">
    <property type="entry name" value="POZ domain"/>
    <property type="match status" value="1"/>
</dbReference>
<keyword evidence="2" id="KW-0677">Repeat</keyword>
<dbReference type="Pfam" id="PF00651">
    <property type="entry name" value="BTB"/>
    <property type="match status" value="1"/>
</dbReference>
<dbReference type="PROSITE" id="PS50097">
    <property type="entry name" value="BTB"/>
    <property type="match status" value="1"/>
</dbReference>
<organism evidence="5 6">
    <name type="scientific">Cystoisospora suis</name>
    <dbReference type="NCBI Taxonomy" id="483139"/>
    <lineage>
        <taxon>Eukaryota</taxon>
        <taxon>Sar</taxon>
        <taxon>Alveolata</taxon>
        <taxon>Apicomplexa</taxon>
        <taxon>Conoidasida</taxon>
        <taxon>Coccidia</taxon>
        <taxon>Eucoccidiorida</taxon>
        <taxon>Eimeriorina</taxon>
        <taxon>Sarcocystidae</taxon>
        <taxon>Cystoisospora</taxon>
    </lineage>
</organism>
<evidence type="ECO:0000256" key="1">
    <source>
        <dbReference type="ARBA" id="ARBA00022441"/>
    </source>
</evidence>
<dbReference type="InterPro" id="IPR051568">
    <property type="entry name" value="LZTR1/Attractin"/>
</dbReference>
<keyword evidence="1" id="KW-0880">Kelch repeat</keyword>
<evidence type="ECO:0000313" key="5">
    <source>
        <dbReference type="EMBL" id="PHJ22365.1"/>
    </source>
</evidence>
<evidence type="ECO:0000313" key="6">
    <source>
        <dbReference type="Proteomes" id="UP000221165"/>
    </source>
</evidence>
<evidence type="ECO:0000256" key="2">
    <source>
        <dbReference type="ARBA" id="ARBA00022737"/>
    </source>
</evidence>
<dbReference type="InterPro" id="IPR000210">
    <property type="entry name" value="BTB/POZ_dom"/>
</dbReference>
<dbReference type="InterPro" id="IPR011333">
    <property type="entry name" value="SKP1/BTB/POZ_sf"/>
</dbReference>
<evidence type="ECO:0000259" key="4">
    <source>
        <dbReference type="PROSITE" id="PS50097"/>
    </source>
</evidence>
<feature type="domain" description="BTB" evidence="4">
    <location>
        <begin position="344"/>
        <end position="412"/>
    </location>
</feature>
<comment type="caution">
    <text evidence="5">The sequence shown here is derived from an EMBL/GenBank/DDBJ whole genome shotgun (WGS) entry which is preliminary data.</text>
</comment>
<dbReference type="Gene3D" id="3.30.710.10">
    <property type="entry name" value="Potassium Channel Kv1.1, Chain A"/>
    <property type="match status" value="1"/>
</dbReference>
<dbReference type="RefSeq" id="XP_067924042.1">
    <property type="nucleotide sequence ID" value="XM_068063984.1"/>
</dbReference>
<dbReference type="InterPro" id="IPR015915">
    <property type="entry name" value="Kelch-typ_b-propeller"/>
</dbReference>
<dbReference type="PANTHER" id="PTHR46376:SF1">
    <property type="entry name" value="LEUCINE-ZIPPER-LIKE TRANSCRIPTIONAL REGULATOR 1"/>
    <property type="match status" value="1"/>
</dbReference>
<dbReference type="PANTHER" id="PTHR46376">
    <property type="entry name" value="LEUCINE-ZIPPER-LIKE TRANSCRIPTIONAL REGULATOR 1"/>
    <property type="match status" value="1"/>
</dbReference>
<dbReference type="EMBL" id="MIGC01001713">
    <property type="protein sequence ID" value="PHJ22365.1"/>
    <property type="molecule type" value="Genomic_DNA"/>
</dbReference>
<dbReference type="CDD" id="cd14733">
    <property type="entry name" value="BACK"/>
    <property type="match status" value="1"/>
</dbReference>
<dbReference type="GeneID" id="94427195"/>
<feature type="compositionally biased region" description="Basic residues" evidence="3">
    <location>
        <begin position="204"/>
        <end position="213"/>
    </location>
</feature>
<dbReference type="VEuPathDB" id="ToxoDB:CSUI_003789"/>